<dbReference type="NCBIfam" id="TIGR02352">
    <property type="entry name" value="thiamin_ThiO"/>
    <property type="match status" value="1"/>
</dbReference>
<dbReference type="KEGG" id="bsu:BSU11670"/>
<dbReference type="UniPathway" id="UPA00060"/>
<dbReference type="SUPFAM" id="SSF51905">
    <property type="entry name" value="FAD/NAD(P)-binding domain"/>
    <property type="match status" value="1"/>
</dbReference>
<evidence type="ECO:0000256" key="6">
    <source>
        <dbReference type="SAM" id="Phobius"/>
    </source>
</evidence>
<keyword evidence="6" id="KW-0472">Membrane</keyword>
<evidence type="ECO:0000256" key="5">
    <source>
        <dbReference type="ARBA" id="ARBA00050018"/>
    </source>
</evidence>
<dbReference type="GO" id="GO:0009228">
    <property type="term" value="P:thiamine biosynthetic process"/>
    <property type="evidence" value="ECO:0007669"/>
    <property type="project" value="UniProtKB-KW"/>
</dbReference>
<dbReference type="EC" id="1.4.3.19" evidence="5"/>
<comment type="catalytic activity">
    <reaction evidence="4">
        <text>glycine + O2 + H2O = glyoxylate + H2O2 + NH4(+)</text>
        <dbReference type="Rhea" id="RHEA:11532"/>
        <dbReference type="ChEBI" id="CHEBI:15377"/>
        <dbReference type="ChEBI" id="CHEBI:15379"/>
        <dbReference type="ChEBI" id="CHEBI:16240"/>
        <dbReference type="ChEBI" id="CHEBI:28938"/>
        <dbReference type="ChEBI" id="CHEBI:36655"/>
        <dbReference type="ChEBI" id="CHEBI:57305"/>
        <dbReference type="EC" id="1.4.3.19"/>
    </reaction>
</comment>
<dbReference type="GO" id="GO:0050660">
    <property type="term" value="F:flavin adenine dinucleotide binding"/>
    <property type="evidence" value="ECO:0007669"/>
    <property type="project" value="InterPro"/>
</dbReference>
<dbReference type="GO" id="GO:0009229">
    <property type="term" value="P:thiamine diphosphate biosynthetic process"/>
    <property type="evidence" value="ECO:0007669"/>
    <property type="project" value="UniProtKB-UniPathway"/>
</dbReference>
<evidence type="ECO:0000256" key="3">
    <source>
        <dbReference type="ARBA" id="ARBA00023002"/>
    </source>
</evidence>
<keyword evidence="6" id="KW-1133">Transmembrane helix</keyword>
<gene>
    <name evidence="8" type="primary">yjbR</name>
</gene>
<dbReference type="PANTHER" id="PTHR13847">
    <property type="entry name" value="SARCOSINE DEHYDROGENASE-RELATED"/>
    <property type="match status" value="1"/>
</dbReference>
<comment type="pathway">
    <text evidence="1">Cofactor biosynthesis; thiamine diphosphate biosynthesis.</text>
</comment>
<dbReference type="InterPro" id="IPR006076">
    <property type="entry name" value="FAD-dep_OxRdtase"/>
</dbReference>
<dbReference type="PANTHER" id="PTHR13847:SF289">
    <property type="entry name" value="GLYCINE OXIDASE"/>
    <property type="match status" value="1"/>
</dbReference>
<dbReference type="Pfam" id="PF01266">
    <property type="entry name" value="DAO"/>
    <property type="match status" value="1"/>
</dbReference>
<dbReference type="AlphaFoldDB" id="A0A0A1MD13"/>
<dbReference type="GO" id="GO:0005737">
    <property type="term" value="C:cytoplasm"/>
    <property type="evidence" value="ECO:0007669"/>
    <property type="project" value="TreeGrafter"/>
</dbReference>
<dbReference type="PhylomeDB" id="A0A0A1MD13"/>
<keyword evidence="2" id="KW-0784">Thiamine biosynthesis</keyword>
<feature type="transmembrane region" description="Helical" evidence="6">
    <location>
        <begin position="7"/>
        <end position="24"/>
    </location>
</feature>
<evidence type="ECO:0000259" key="7">
    <source>
        <dbReference type="Pfam" id="PF01266"/>
    </source>
</evidence>
<evidence type="ECO:0000256" key="2">
    <source>
        <dbReference type="ARBA" id="ARBA00022977"/>
    </source>
</evidence>
<accession>A0A0A1MD13</accession>
<evidence type="ECO:0000256" key="4">
    <source>
        <dbReference type="ARBA" id="ARBA00049872"/>
    </source>
</evidence>
<dbReference type="InterPro" id="IPR036188">
    <property type="entry name" value="FAD/NAD-bd_sf"/>
</dbReference>
<organism evidence="8">
    <name type="scientific">Bacillus subtilis</name>
    <dbReference type="NCBI Taxonomy" id="1423"/>
    <lineage>
        <taxon>Bacteria</taxon>
        <taxon>Bacillati</taxon>
        <taxon>Bacillota</taxon>
        <taxon>Bacilli</taxon>
        <taxon>Bacillales</taxon>
        <taxon>Bacillaceae</taxon>
        <taxon>Bacillus</taxon>
    </lineage>
</organism>
<dbReference type="PATRIC" id="fig|1423.174.peg.1574"/>
<dbReference type="SUPFAM" id="SSF54373">
    <property type="entry name" value="FAD-linked reductases, C-terminal domain"/>
    <property type="match status" value="1"/>
</dbReference>
<dbReference type="RefSeq" id="WP_003245044.1">
    <property type="nucleotide sequence ID" value="NZ_AP024621.1"/>
</dbReference>
<feature type="domain" description="FAD dependent oxidoreductase" evidence="7">
    <location>
        <begin position="7"/>
        <end position="345"/>
    </location>
</feature>
<dbReference type="InterPro" id="IPR012727">
    <property type="entry name" value="Gly_oxidase_ThiO"/>
</dbReference>
<reference evidence="8" key="1">
    <citation type="journal article" date="1991" name="J. Bacteriol.">
        <title>Cloning and characterization of a pair of novel genes that regulate production of extracellular enzymes in Bacillus subtilis.</title>
        <authorList>
            <person name="Pang A.S."/>
            <person name="Nathoo S."/>
            <person name="Wong S.L."/>
        </authorList>
    </citation>
    <scope>NUCLEOTIDE SEQUENCE</scope>
    <source>
        <strain evidence="8">168</strain>
    </source>
</reference>
<evidence type="ECO:0000313" key="8">
    <source>
        <dbReference type="EMBL" id="CAB09503.1"/>
    </source>
</evidence>
<sequence length="369" mass="40937">MKRHYEAVVIGGGIIGSAIAYYLAKENKNTALFESGTMGGRTTSAAAGMLGAHAECEERDAFFDFAMHSQRLYKGLGEELYALSGVDIRQHNGGMFKLAFSEEDVLQLRQMDDLDSVSWYSKEEVLEKEPYASGDIFGASFIQDDVHVEPYFVCKAYVKAAKMLGAEIFEHTPVLHVERDGEALFIKTPSGDVWANHVVVASGVWSGMFFKQLGLNNAFLPVKGECLSVWNDDIPLTKTLYHDHCYIVPRKSGRLVVGATMKPGDWSETPDLGGLESVMKKAKTMLPAIQNMKVDRFWAGLRPGTKDGKPYIGRHPEDSRILFAAGHFRNGILLAPATGALISDLIMNKEVNQDWLHAFRIDRKEAVQI</sequence>
<keyword evidence="6" id="KW-0812">Transmembrane</keyword>
<dbReference type="Gene3D" id="3.30.9.10">
    <property type="entry name" value="D-Amino Acid Oxidase, subunit A, domain 2"/>
    <property type="match status" value="1"/>
</dbReference>
<proteinExistence type="predicted"/>
<dbReference type="Gene3D" id="3.50.50.60">
    <property type="entry name" value="FAD/NAD(P)-binding domain"/>
    <property type="match status" value="1"/>
</dbReference>
<dbReference type="GO" id="GO:0043799">
    <property type="term" value="F:glycine oxidase activity"/>
    <property type="evidence" value="ECO:0007669"/>
    <property type="project" value="UniProtKB-EC"/>
</dbReference>
<protein>
    <recommendedName>
        <fullName evidence="5">glycine oxidase</fullName>
        <ecNumber evidence="5">1.4.3.19</ecNumber>
    </recommendedName>
</protein>
<reference evidence="8" key="2">
    <citation type="submission" date="1997-06" db="EMBL/GenBank/DDBJ databases">
        <title>Bacillus subtilis, genome sequencing.</title>
        <authorList>
            <person name="Joris B."/>
            <person name="Wanbutt R."/>
            <person name="Lardinois S."/>
            <person name="Brans A."/>
        </authorList>
    </citation>
    <scope>NUCLEOTIDE SEQUENCE</scope>
    <source>
        <strain evidence="8">168</strain>
    </source>
</reference>
<dbReference type="EMBL" id="Z96075">
    <property type="protein sequence ID" value="CAB09503.1"/>
    <property type="molecule type" value="Genomic_DNA"/>
</dbReference>
<keyword evidence="3" id="KW-0560">Oxidoreductase</keyword>
<dbReference type="SMR" id="A0A0A1MD13"/>
<name>A0A0A1MD13_BACIU</name>
<evidence type="ECO:0000256" key="1">
    <source>
        <dbReference type="ARBA" id="ARBA00004948"/>
    </source>
</evidence>